<gene>
    <name evidence="1" type="ORF">SAMN04488483_5600</name>
</gene>
<sequence>MKDLIGFEREVEWDRPFFKVLRKNETGEGEGNQSGFVVPVSLRQYLPFIIGEPTSEMPTVGMRLDVSLYLKGELITSVSTRYQLQSWRGSNKRETRVTGKLTSLLDDAKENDLLVVSRRRSAINCYRFNLIPESSAEFSLYIGLVKGRRWGSLWEFEAPESFYEELEVAEEKEEVRESLPFSLFDFDREKTTTVVQKRARSQVFKRRVIAAYNYKCAVCAGGLKSPGGFYELEAAHVVPHSAAGADDVRNGLALCRSHHWAFDKGLFGVNSNRELFVPDLVMAMPENNDLVGYHGKPLYGPESEDLQVDLSAFNWHWDNAFIGC</sequence>
<evidence type="ECO:0000313" key="1">
    <source>
        <dbReference type="EMBL" id="SMQ30705.1"/>
    </source>
</evidence>
<keyword evidence="1" id="KW-0540">Nuclease</keyword>
<dbReference type="EMBL" id="FXUY01000002">
    <property type="protein sequence ID" value="SMQ30705.1"/>
    <property type="molecule type" value="Genomic_DNA"/>
</dbReference>
<accession>A0ACD2UDW6</accession>
<reference evidence="1" key="1">
    <citation type="submission" date="2017-05" db="EMBL/GenBank/DDBJ databases">
        <authorList>
            <person name="Varghese N."/>
            <person name="Submissions S."/>
        </authorList>
    </citation>
    <scope>NUCLEOTIDE SEQUENCE</scope>
    <source>
        <strain evidence="1">LMG 28168</strain>
    </source>
</reference>
<keyword evidence="2" id="KW-1185">Reference proteome</keyword>
<comment type="caution">
    <text evidence="1">The sequence shown here is derived from an EMBL/GenBank/DDBJ whole genome shotgun (WGS) entry which is preliminary data.</text>
</comment>
<name>A0ACD2UDW6_9PSED</name>
<dbReference type="Proteomes" id="UP001158048">
    <property type="component" value="Unassembled WGS sequence"/>
</dbReference>
<protein>
    <submittedName>
        <fullName evidence="1">Restriction endonuclease</fullName>
    </submittedName>
</protein>
<organism evidence="1 2">
    <name type="scientific">Pseudomonas helmanticensis</name>
    <dbReference type="NCBI Taxonomy" id="1471381"/>
    <lineage>
        <taxon>Bacteria</taxon>
        <taxon>Pseudomonadati</taxon>
        <taxon>Pseudomonadota</taxon>
        <taxon>Gammaproteobacteria</taxon>
        <taxon>Pseudomonadales</taxon>
        <taxon>Pseudomonadaceae</taxon>
        <taxon>Pseudomonas</taxon>
    </lineage>
</organism>
<evidence type="ECO:0000313" key="2">
    <source>
        <dbReference type="Proteomes" id="UP001158048"/>
    </source>
</evidence>
<proteinExistence type="predicted"/>
<keyword evidence="1" id="KW-0378">Hydrolase</keyword>
<keyword evidence="1" id="KW-0255">Endonuclease</keyword>